<reference evidence="3 4" key="1">
    <citation type="journal article" date="2013" name="Genome Announc.">
        <title>Draft Genome Sequence of Arcticibacter svalbardensis Strain MN12-7T, a Member of the Family Sphingobacteriaceae Isolated from an Arctic Soil Sample.</title>
        <authorList>
            <person name="Shivaji S."/>
            <person name="Ara S."/>
            <person name="Prasad S."/>
            <person name="Manasa B.P."/>
            <person name="Begum Z."/>
            <person name="Singh A."/>
            <person name="Kumar Pinnaka A."/>
        </authorList>
    </citation>
    <scope>NUCLEOTIDE SEQUENCE [LARGE SCALE GENOMIC DNA]</scope>
    <source>
        <strain evidence="3 4">MN12-7</strain>
    </source>
</reference>
<name>R9GTB5_9SPHI</name>
<comment type="caution">
    <text evidence="3">The sequence shown here is derived from an EMBL/GenBank/DDBJ whole genome shotgun (WGS) entry which is preliminary data.</text>
</comment>
<dbReference type="eggNOG" id="ENOG50331H6">
    <property type="taxonomic scope" value="Bacteria"/>
</dbReference>
<keyword evidence="4" id="KW-1185">Reference proteome</keyword>
<evidence type="ECO:0000313" key="4">
    <source>
        <dbReference type="Proteomes" id="UP000014174"/>
    </source>
</evidence>
<dbReference type="AlphaFoldDB" id="R9GTB5"/>
<dbReference type="EMBL" id="AQPN01000064">
    <property type="protein sequence ID" value="EOR95092.1"/>
    <property type="molecule type" value="Genomic_DNA"/>
</dbReference>
<evidence type="ECO:0000313" key="3">
    <source>
        <dbReference type="EMBL" id="EOR95092.1"/>
    </source>
</evidence>
<dbReference type="Proteomes" id="UP000014174">
    <property type="component" value="Unassembled WGS sequence"/>
</dbReference>
<dbReference type="STRING" id="1150600.ADIARSV_1737"/>
<organism evidence="3 4">
    <name type="scientific">Arcticibacter svalbardensis MN12-7</name>
    <dbReference type="NCBI Taxonomy" id="1150600"/>
    <lineage>
        <taxon>Bacteria</taxon>
        <taxon>Pseudomonadati</taxon>
        <taxon>Bacteroidota</taxon>
        <taxon>Sphingobacteriia</taxon>
        <taxon>Sphingobacteriales</taxon>
        <taxon>Sphingobacteriaceae</taxon>
        <taxon>Arcticibacter</taxon>
    </lineage>
</organism>
<accession>R9GTB5</accession>
<evidence type="ECO:0000259" key="2">
    <source>
        <dbReference type="Pfam" id="PF18990"/>
    </source>
</evidence>
<proteinExistence type="predicted"/>
<feature type="signal peptide" evidence="1">
    <location>
        <begin position="1"/>
        <end position="21"/>
    </location>
</feature>
<protein>
    <recommendedName>
        <fullName evidence="2">DUF5723 domain-containing protein</fullName>
    </recommendedName>
</protein>
<dbReference type="Pfam" id="PF18990">
    <property type="entry name" value="DUF5723"/>
    <property type="match status" value="1"/>
</dbReference>
<evidence type="ECO:0000256" key="1">
    <source>
        <dbReference type="SAM" id="SignalP"/>
    </source>
</evidence>
<keyword evidence="1" id="KW-0732">Signal</keyword>
<gene>
    <name evidence="3" type="ORF">ADIARSV_1737</name>
</gene>
<sequence length="476" mass="53542">MLINCKTARCILLLTLAFAWAQPVAAQQFSLYGTGTLWDSFENPSQKAFELDISRQFASNFLFLNSGANANFSGPGKAAVKNSILYENGLSYTPLDVDSRQFNRFNVSTNNYLLMFRLLKTVKYQRELGFSWQTRAETQGILHNQALIIFKTRTDSSLNGVMQYLDRKGKDQLSTTDIEAQSYHQIGFTYKEQYNKRFSYGVKLSYLSGIAQNSLKVSSAELIPGTNTFNVDGDLKSSYNYHDIDRGYITPGFKNPGMSLSLSGNFKLKNGVYVLTNLKDIGFIRWSKNSYRNNESIDINPLGDSNDQLDYIQNSLVKQHYTTLINGKAEALVNKEIGFFKPSLLISKSLFNHSGDIVLINSYNYKALNLSVSGAYNLNEYYQFGAQVMLKSPNVEFFIGSDNILQSYTSTVLLTQNEESRKENFNEGIAGAAAYIGFALKFGRIVSHPQNENYIPGINHRMPGTGILHKLFGNRD</sequence>
<feature type="domain" description="DUF5723" evidence="2">
    <location>
        <begin position="102"/>
        <end position="402"/>
    </location>
</feature>
<feature type="chain" id="PRO_5004472090" description="DUF5723 domain-containing protein" evidence="1">
    <location>
        <begin position="22"/>
        <end position="476"/>
    </location>
</feature>
<dbReference type="InterPro" id="IPR043781">
    <property type="entry name" value="DUF5723"/>
</dbReference>